<evidence type="ECO:0000259" key="2">
    <source>
        <dbReference type="Pfam" id="PF13224"/>
    </source>
</evidence>
<feature type="region of interest" description="Disordered" evidence="1">
    <location>
        <begin position="427"/>
        <end position="454"/>
    </location>
</feature>
<dbReference type="OrthoDB" id="1550523at2"/>
<keyword evidence="3" id="KW-0418">Kinase</keyword>
<organism evidence="3 4">
    <name type="scientific">Subtercola boreus</name>
    <dbReference type="NCBI Taxonomy" id="120213"/>
    <lineage>
        <taxon>Bacteria</taxon>
        <taxon>Bacillati</taxon>
        <taxon>Actinomycetota</taxon>
        <taxon>Actinomycetes</taxon>
        <taxon>Micrococcales</taxon>
        <taxon>Microbacteriaceae</taxon>
        <taxon>Subtercola</taxon>
    </lineage>
</organism>
<dbReference type="InterPro" id="IPR011009">
    <property type="entry name" value="Kinase-like_dom_sf"/>
</dbReference>
<dbReference type="Pfam" id="PF13224">
    <property type="entry name" value="DUF4032"/>
    <property type="match status" value="1"/>
</dbReference>
<feature type="domain" description="DUF4032" evidence="2">
    <location>
        <begin position="231"/>
        <end position="393"/>
    </location>
</feature>
<gene>
    <name evidence="3" type="ORF">B7R25_11885</name>
</gene>
<proteinExistence type="predicted"/>
<dbReference type="AlphaFoldDB" id="A0A3E0W803"/>
<dbReference type="SUPFAM" id="SSF56112">
    <property type="entry name" value="Protein kinase-like (PK-like)"/>
    <property type="match status" value="1"/>
</dbReference>
<dbReference type="Proteomes" id="UP000257080">
    <property type="component" value="Unassembled WGS sequence"/>
</dbReference>
<accession>A0A3E0W803</accession>
<dbReference type="EMBL" id="NBXE01000029">
    <property type="protein sequence ID" value="RFA25950.1"/>
    <property type="molecule type" value="Genomic_DNA"/>
</dbReference>
<evidence type="ECO:0000313" key="4">
    <source>
        <dbReference type="Proteomes" id="UP000257080"/>
    </source>
</evidence>
<dbReference type="RefSeq" id="WP_116419181.1">
    <property type="nucleotide sequence ID" value="NZ_NBXC01000024.1"/>
</dbReference>
<comment type="caution">
    <text evidence="3">The sequence shown here is derived from an EMBL/GenBank/DDBJ whole genome shotgun (WGS) entry which is preliminary data.</text>
</comment>
<keyword evidence="3" id="KW-0808">Transferase</keyword>
<sequence length="454" mass="50400">MSGSLNITSATVDPALLDLPWQLPLDEWPEANIALLPKGISRHLVRFAHLSGHVIAIKETTDEMAKREYGMLRSLQGLEIPCVDPLAVITNRSDVTGSELNSVLVTRHLKFSLPYRALFSQTLRPDTATRLVDALAVLLVRLHIIGFFWGDVSLSNTLFRRDAGAFAAYLVDAETGQLYDGGLSNGQRENDLEIARVNIAGELMDLEAGGKVADELDPIRISDGIVAAYRSLWKELTGSESFSSSERWRINERVDRLNDLGFDIEELAIKTDAGGDTVRIQPKVVDAGHHQRRLLRLTGLDAGENQARRLLNDLDSYTLKFGRRDYDEEMLAHEWLARVFEPVVRAIPRDLKGKLEPAEVFHQLLEHRWFMSQRESRDVPLAEALNSYINDILRNRRDEATVVGPPTGMITMPISVRAGAVADLDAEGADGPGAETEVAPDAASEPEADWRLTV</sequence>
<evidence type="ECO:0000256" key="1">
    <source>
        <dbReference type="SAM" id="MobiDB-lite"/>
    </source>
</evidence>
<name>A0A3E0W803_9MICO</name>
<dbReference type="InterPro" id="IPR025111">
    <property type="entry name" value="DUF4032"/>
</dbReference>
<reference evidence="3 4" key="1">
    <citation type="submission" date="2017-04" db="EMBL/GenBank/DDBJ databases">
        <title>Comparative genome analysis of Subtercola boreus.</title>
        <authorList>
            <person name="Cho Y.-J."/>
            <person name="Cho A."/>
            <person name="Kim O.-S."/>
            <person name="Lee J.-I."/>
        </authorList>
    </citation>
    <scope>NUCLEOTIDE SEQUENCE [LARGE SCALE GENOMIC DNA]</scope>
    <source>
        <strain evidence="3 4">P28004</strain>
    </source>
</reference>
<dbReference type="GO" id="GO:0016301">
    <property type="term" value="F:kinase activity"/>
    <property type="evidence" value="ECO:0007669"/>
    <property type="project" value="UniProtKB-KW"/>
</dbReference>
<protein>
    <submittedName>
        <fullName evidence="3">Lipopolysaccharide kinase</fullName>
    </submittedName>
</protein>
<evidence type="ECO:0000313" key="3">
    <source>
        <dbReference type="EMBL" id="RFA25950.1"/>
    </source>
</evidence>